<proteinExistence type="predicted"/>
<sequence>MTQLAESRRALVNCWGIPVVLWTAVNLIGLSVSAEYNLRTVAGGHIRERNDRQHNAAQLPRRTEPTPAALPVLAYRDGRRFQRISRHDVVMQSARAKELPNADVTPPVKPGFHPVSPEVQGEIKEAEARQGENRDFRDWDIGSHHDVVQKNEHTLGAKPPNSSLARGLAGAKH</sequence>
<evidence type="ECO:0000256" key="1">
    <source>
        <dbReference type="SAM" id="MobiDB-lite"/>
    </source>
</evidence>
<keyword evidence="2" id="KW-0812">Transmembrane</keyword>
<evidence type="ECO:0000313" key="3">
    <source>
        <dbReference type="EMBL" id="KYF40611.1"/>
    </source>
</evidence>
<organism evidence="3 4">
    <name type="scientific">Toxoplasma gondii ARI</name>
    <dbReference type="NCBI Taxonomy" id="1074872"/>
    <lineage>
        <taxon>Eukaryota</taxon>
        <taxon>Sar</taxon>
        <taxon>Alveolata</taxon>
        <taxon>Apicomplexa</taxon>
        <taxon>Conoidasida</taxon>
        <taxon>Coccidia</taxon>
        <taxon>Eucoccidiorida</taxon>
        <taxon>Eimeriorina</taxon>
        <taxon>Sarcocystidae</taxon>
        <taxon>Toxoplasma</taxon>
    </lineage>
</organism>
<protein>
    <recommendedName>
        <fullName evidence="5">Transmembrane protein</fullName>
    </recommendedName>
</protein>
<keyword evidence="2" id="KW-0472">Membrane</keyword>
<evidence type="ECO:0000313" key="4">
    <source>
        <dbReference type="Proteomes" id="UP000074247"/>
    </source>
</evidence>
<dbReference type="VEuPathDB" id="ToxoDB:TGARI_261700"/>
<feature type="transmembrane region" description="Helical" evidence="2">
    <location>
        <begin position="12"/>
        <end position="32"/>
    </location>
</feature>
<dbReference type="AlphaFoldDB" id="A0A139XPD2"/>
<accession>A0A139XPD2</accession>
<keyword evidence="2" id="KW-1133">Transmembrane helix</keyword>
<dbReference type="Proteomes" id="UP000074247">
    <property type="component" value="Unassembled WGS sequence"/>
</dbReference>
<evidence type="ECO:0008006" key="5">
    <source>
        <dbReference type="Google" id="ProtNLM"/>
    </source>
</evidence>
<dbReference type="OrthoDB" id="328732at2759"/>
<comment type="caution">
    <text evidence="3">The sequence shown here is derived from an EMBL/GenBank/DDBJ whole genome shotgun (WGS) entry which is preliminary data.</text>
</comment>
<dbReference type="EMBL" id="AGQS02005422">
    <property type="protein sequence ID" value="KYF40611.1"/>
    <property type="molecule type" value="Genomic_DNA"/>
</dbReference>
<evidence type="ECO:0000256" key="2">
    <source>
        <dbReference type="SAM" id="Phobius"/>
    </source>
</evidence>
<reference evidence="3 4" key="1">
    <citation type="journal article" date="2016" name="Nat. Commun.">
        <title>Local admixture of amplified and diversified secreted pathogenesis determinants shapes mosaic Toxoplasma gondii genomes.</title>
        <authorList>
            <person name="Lorenzi H."/>
            <person name="Khan A."/>
            <person name="Behnke M.S."/>
            <person name="Namasivayam S."/>
            <person name="Swapna L.S."/>
            <person name="Hadjithomas M."/>
            <person name="Karamycheva S."/>
            <person name="Pinney D."/>
            <person name="Brunk B.P."/>
            <person name="Ajioka J.W."/>
            <person name="Ajzenberg D."/>
            <person name="Boothroyd J.C."/>
            <person name="Boyle J.P."/>
            <person name="Darde M.L."/>
            <person name="Diaz-Miranda M.A."/>
            <person name="Dubey J.P."/>
            <person name="Fritz H.M."/>
            <person name="Gennari S.M."/>
            <person name="Gregory B.D."/>
            <person name="Kim K."/>
            <person name="Saeij J.P."/>
            <person name="Su C."/>
            <person name="White M.W."/>
            <person name="Zhu X.Q."/>
            <person name="Howe D.K."/>
            <person name="Rosenthal B.M."/>
            <person name="Grigg M.E."/>
            <person name="Parkinson J."/>
            <person name="Liu L."/>
            <person name="Kissinger J.C."/>
            <person name="Roos D.S."/>
            <person name="Sibley L.D."/>
        </authorList>
    </citation>
    <scope>NUCLEOTIDE SEQUENCE [LARGE SCALE GENOMIC DNA]</scope>
    <source>
        <strain evidence="3 4">ARI</strain>
    </source>
</reference>
<name>A0A139XPD2_TOXGO</name>
<gene>
    <name evidence="3" type="ORF">TGARI_261700</name>
</gene>
<feature type="region of interest" description="Disordered" evidence="1">
    <location>
        <begin position="96"/>
        <end position="173"/>
    </location>
</feature>
<feature type="compositionally biased region" description="Basic and acidic residues" evidence="1">
    <location>
        <begin position="121"/>
        <end position="155"/>
    </location>
</feature>